<dbReference type="AlphaFoldDB" id="A0A182EKT6"/>
<evidence type="ECO:0000313" key="2">
    <source>
        <dbReference type="Proteomes" id="UP000271087"/>
    </source>
</evidence>
<accession>A0A182EKT6</accession>
<organism evidence="3">
    <name type="scientific">Onchocerca ochengi</name>
    <name type="common">Filarial nematode worm</name>
    <dbReference type="NCBI Taxonomy" id="42157"/>
    <lineage>
        <taxon>Eukaryota</taxon>
        <taxon>Metazoa</taxon>
        <taxon>Ecdysozoa</taxon>
        <taxon>Nematoda</taxon>
        <taxon>Chromadorea</taxon>
        <taxon>Rhabditida</taxon>
        <taxon>Spirurina</taxon>
        <taxon>Spiruromorpha</taxon>
        <taxon>Filarioidea</taxon>
        <taxon>Onchocercidae</taxon>
        <taxon>Onchocerca</taxon>
    </lineage>
</organism>
<dbReference type="OrthoDB" id="5823832at2759"/>
<proteinExistence type="predicted"/>
<dbReference type="Proteomes" id="UP000271087">
    <property type="component" value="Unassembled WGS sequence"/>
</dbReference>
<evidence type="ECO:0000313" key="1">
    <source>
        <dbReference type="EMBL" id="VDM91595.1"/>
    </source>
</evidence>
<keyword evidence="2" id="KW-1185">Reference proteome</keyword>
<gene>
    <name evidence="1" type="ORF">NOO_LOCUS8725</name>
</gene>
<protein>
    <submittedName>
        <fullName evidence="1 3">Uncharacterized protein</fullName>
    </submittedName>
</protein>
<reference evidence="1 2" key="2">
    <citation type="submission" date="2018-08" db="EMBL/GenBank/DDBJ databases">
        <authorList>
            <person name="Laetsch R D."/>
            <person name="Stevens L."/>
            <person name="Kumar S."/>
            <person name="Blaxter L. M."/>
        </authorList>
    </citation>
    <scope>NUCLEOTIDE SEQUENCE [LARGE SCALE GENOMIC DNA]</scope>
</reference>
<dbReference type="EMBL" id="UYRW01003801">
    <property type="protein sequence ID" value="VDM91595.1"/>
    <property type="molecule type" value="Genomic_DNA"/>
</dbReference>
<dbReference type="WBParaSite" id="nOo.2.0.1.t08725-RA">
    <property type="protein sequence ID" value="nOo.2.0.1.t08725-RA"/>
    <property type="gene ID" value="nOo.2.0.1.g08725"/>
</dbReference>
<dbReference type="Gene3D" id="2.30.29.30">
    <property type="entry name" value="Pleckstrin-homology domain (PH domain)/Phosphotyrosine-binding domain (PTB)"/>
    <property type="match status" value="1"/>
</dbReference>
<dbReference type="InterPro" id="IPR011993">
    <property type="entry name" value="PH-like_dom_sf"/>
</dbReference>
<sequence length="447" mass="50881">MTGRARLEIYTSGSQLATLTPSKSILLGECVAIRIVHFRNTINNDNRIIQIQPRNAPVLLIAVENVEEWHYVLCKVAFPDQFASIGTHPSSSLSTNSNDEYDVPWDLSHIPVLLESNKNIHRMKIPEGNYEISFGDSVFLKNGFSCIEAWSYPQITWFGTGENCFAFEVDYDQPYEFKCGRPENVLEALQQRIKLKPDTALPTNTCNVYTKQYVPAEQKLDRSSSERQIQKPSLRSTLSFRNERSILNSASSDSRSRFPFFRLKKEWKEREKFELDAKDEWIRYSKENLDDMYNNDFCPTKLPERSYLNLPNAIAFQRDLEQTIAKRALCLSLSSEELSRMDSNCNNSTNDSNTNSQNRKVILRPRVILDGDLLDPSIFTPSSDNLENDSGVGSLQARIRDSVVSAPSPSPVTCNPRIIEVTFALLFQGAREMSVMVVQEKATNFAI</sequence>
<reference evidence="3" key="1">
    <citation type="submission" date="2016-06" db="UniProtKB">
        <authorList>
            <consortium name="WormBaseParasite"/>
        </authorList>
    </citation>
    <scope>IDENTIFICATION</scope>
</reference>
<evidence type="ECO:0000313" key="3">
    <source>
        <dbReference type="WBParaSite" id="nOo.2.0.1.t08725-RA"/>
    </source>
</evidence>
<name>A0A182EKT6_ONCOC</name>